<reference evidence="3 4" key="1">
    <citation type="submission" date="2013-09" db="EMBL/GenBank/DDBJ databases">
        <authorList>
            <person name="Zeng Z."/>
            <person name="Chen C."/>
        </authorList>
    </citation>
    <scope>NUCLEOTIDE SEQUENCE [LARGE SCALE GENOMIC DNA]</scope>
    <source>
        <strain evidence="3 4">WB 3.3-2</strain>
    </source>
</reference>
<dbReference type="STRING" id="1121895.GCA_000378485_00920"/>
<dbReference type="AlphaFoldDB" id="A0A0A2M0Q6"/>
<evidence type="ECO:0000259" key="2">
    <source>
        <dbReference type="Pfam" id="PF13568"/>
    </source>
</evidence>
<evidence type="ECO:0000313" key="4">
    <source>
        <dbReference type="Proteomes" id="UP000030152"/>
    </source>
</evidence>
<dbReference type="RefSeq" id="WP_020212046.1">
    <property type="nucleotide sequence ID" value="NZ_JRLX01000028.1"/>
</dbReference>
<sequence length="203" mass="22029">MKKIILSAAMLLAIGFTTKAQDTKFGIKAGLNVATLTGDTGNDVKSRTGFHAGVVAEFKVTQNFSIQPELLYSEQGAKEKGYTYTDGYYLDYTATTKLDYINLPVLAKYYIIEGFNIEAGPQIGFLVNSKVEGEFNGPVSGTIESDIKSQVKSVDFGLVGGLAYNFPKGIFFQARYNAGLSKVNQGYGKAKNGVIQFSVGYKF</sequence>
<name>A0A0A2M0Q6_9FLAO</name>
<gene>
    <name evidence="3" type="ORF">Q765_18090</name>
</gene>
<dbReference type="eggNOG" id="COG3637">
    <property type="taxonomic scope" value="Bacteria"/>
</dbReference>
<feature type="domain" description="Outer membrane protein beta-barrel" evidence="2">
    <location>
        <begin position="20"/>
        <end position="183"/>
    </location>
</feature>
<dbReference type="Pfam" id="PF13568">
    <property type="entry name" value="OMP_b-brl_2"/>
    <property type="match status" value="1"/>
</dbReference>
<comment type="caution">
    <text evidence="3">The sequence shown here is derived from an EMBL/GenBank/DDBJ whole genome shotgun (WGS) entry which is preliminary data.</text>
</comment>
<proteinExistence type="predicted"/>
<feature type="chain" id="PRO_5002002731" description="Outer membrane protein beta-barrel domain-containing protein" evidence="1">
    <location>
        <begin position="21"/>
        <end position="203"/>
    </location>
</feature>
<dbReference type="Proteomes" id="UP000030152">
    <property type="component" value="Unassembled WGS sequence"/>
</dbReference>
<feature type="signal peptide" evidence="1">
    <location>
        <begin position="1"/>
        <end position="20"/>
    </location>
</feature>
<dbReference type="InterPro" id="IPR025665">
    <property type="entry name" value="Beta-barrel_OMP_2"/>
</dbReference>
<dbReference type="OrthoDB" id="947434at2"/>
<protein>
    <recommendedName>
        <fullName evidence="2">Outer membrane protein beta-barrel domain-containing protein</fullName>
    </recommendedName>
</protein>
<organism evidence="3 4">
    <name type="scientific">Flavobacterium rivuli WB 3.3-2 = DSM 21788</name>
    <dbReference type="NCBI Taxonomy" id="1121895"/>
    <lineage>
        <taxon>Bacteria</taxon>
        <taxon>Pseudomonadati</taxon>
        <taxon>Bacteroidota</taxon>
        <taxon>Flavobacteriia</taxon>
        <taxon>Flavobacteriales</taxon>
        <taxon>Flavobacteriaceae</taxon>
        <taxon>Flavobacterium</taxon>
    </lineage>
</organism>
<evidence type="ECO:0000256" key="1">
    <source>
        <dbReference type="SAM" id="SignalP"/>
    </source>
</evidence>
<dbReference type="EMBL" id="JRLX01000028">
    <property type="protein sequence ID" value="KGO85053.1"/>
    <property type="molecule type" value="Genomic_DNA"/>
</dbReference>
<keyword evidence="1" id="KW-0732">Signal</keyword>
<keyword evidence="4" id="KW-1185">Reference proteome</keyword>
<accession>A0A0A2M0Q6</accession>
<evidence type="ECO:0000313" key="3">
    <source>
        <dbReference type="EMBL" id="KGO85053.1"/>
    </source>
</evidence>